<dbReference type="SUPFAM" id="SSF47413">
    <property type="entry name" value="lambda repressor-like DNA-binding domains"/>
    <property type="match status" value="1"/>
</dbReference>
<dbReference type="EMBL" id="QEKW01000021">
    <property type="protein sequence ID" value="PVZ03437.1"/>
    <property type="molecule type" value="Genomic_DNA"/>
</dbReference>
<reference evidence="2 3" key="1">
    <citation type="submission" date="2018-04" db="EMBL/GenBank/DDBJ databases">
        <title>Genomic Encyclopedia of Type Strains, Phase IV (KMG-IV): sequencing the most valuable type-strain genomes for metagenomic binning, comparative biology and taxonomic classification.</title>
        <authorList>
            <person name="Goeker M."/>
        </authorList>
    </citation>
    <scope>NUCLEOTIDE SEQUENCE [LARGE SCALE GENOMIC DNA]</scope>
    <source>
        <strain evidence="2 3">DSM 45771</strain>
    </source>
</reference>
<feature type="domain" description="HTH cro/C1-type" evidence="1">
    <location>
        <begin position="27"/>
        <end position="81"/>
    </location>
</feature>
<dbReference type="InterPro" id="IPR010982">
    <property type="entry name" value="Lambda_DNA-bd_dom_sf"/>
</dbReference>
<dbReference type="Gene3D" id="3.30.450.180">
    <property type="match status" value="1"/>
</dbReference>
<dbReference type="Pfam" id="PF17765">
    <property type="entry name" value="MLTR_LBD"/>
    <property type="match status" value="1"/>
</dbReference>
<organism evidence="2 3">
    <name type="scientific">Actinomycetospora cinnamomea</name>
    <dbReference type="NCBI Taxonomy" id="663609"/>
    <lineage>
        <taxon>Bacteria</taxon>
        <taxon>Bacillati</taxon>
        <taxon>Actinomycetota</taxon>
        <taxon>Actinomycetes</taxon>
        <taxon>Pseudonocardiales</taxon>
        <taxon>Pseudonocardiaceae</taxon>
        <taxon>Actinomycetospora</taxon>
    </lineage>
</organism>
<evidence type="ECO:0000313" key="3">
    <source>
        <dbReference type="Proteomes" id="UP000245639"/>
    </source>
</evidence>
<dbReference type="PANTHER" id="PTHR35010">
    <property type="entry name" value="BLL4672 PROTEIN-RELATED"/>
    <property type="match status" value="1"/>
</dbReference>
<proteinExistence type="predicted"/>
<dbReference type="CDD" id="cd00093">
    <property type="entry name" value="HTH_XRE"/>
    <property type="match status" value="1"/>
</dbReference>
<keyword evidence="3" id="KW-1185">Reference proteome</keyword>
<dbReference type="Gene3D" id="1.10.260.40">
    <property type="entry name" value="lambda repressor-like DNA-binding domains"/>
    <property type="match status" value="1"/>
</dbReference>
<accession>A0A2U1EU45</accession>
<comment type="caution">
    <text evidence="2">The sequence shown here is derived from an EMBL/GenBank/DDBJ whole genome shotgun (WGS) entry which is preliminary data.</text>
</comment>
<dbReference type="PANTHER" id="PTHR35010:SF4">
    <property type="entry name" value="BLL5781 PROTEIN"/>
    <property type="match status" value="1"/>
</dbReference>
<sequence>MVGAPSAPYGRFVTSTLDARPTPGELLRGWRTRRRRSQMDLALDVGVSTRHLSFVETGRARASRELLVDLCEHLDVPLRERNTLLLAAGFAPTYSESRLDADALEAVRGALEHLLAGHEPFPALVVDRCGDVVMANRAVGALIAAIDPALLTPPVNIYRLSLHPDGIAPHVRNLAEWAGHLLHRLERLADLTGDPRLAALRGELAGYAPPAPGGPAARVAHVMLPLHLDHPAGELRLYSTITHFGAAWDVTLDELSLESFVPADPATRAVLDGLAVR</sequence>
<gene>
    <name evidence="2" type="ORF">C8D89_12137</name>
</gene>
<dbReference type="PROSITE" id="PS50943">
    <property type="entry name" value="HTH_CROC1"/>
    <property type="match status" value="1"/>
</dbReference>
<name>A0A2U1EU45_9PSEU</name>
<dbReference type="OrthoDB" id="2959414at2"/>
<evidence type="ECO:0000259" key="1">
    <source>
        <dbReference type="PROSITE" id="PS50943"/>
    </source>
</evidence>
<dbReference type="Proteomes" id="UP000245639">
    <property type="component" value="Unassembled WGS sequence"/>
</dbReference>
<evidence type="ECO:0000313" key="2">
    <source>
        <dbReference type="EMBL" id="PVZ03437.1"/>
    </source>
</evidence>
<dbReference type="SMART" id="SM00530">
    <property type="entry name" value="HTH_XRE"/>
    <property type="match status" value="1"/>
</dbReference>
<dbReference type="InterPro" id="IPR041413">
    <property type="entry name" value="MLTR_LBD"/>
</dbReference>
<dbReference type="AlphaFoldDB" id="A0A2U1EU45"/>
<dbReference type="Pfam" id="PF13560">
    <property type="entry name" value="HTH_31"/>
    <property type="match status" value="1"/>
</dbReference>
<dbReference type="GO" id="GO:0003677">
    <property type="term" value="F:DNA binding"/>
    <property type="evidence" value="ECO:0007669"/>
    <property type="project" value="InterPro"/>
</dbReference>
<protein>
    <submittedName>
        <fullName evidence="2">Xre family transcriptional regulator</fullName>
    </submittedName>
</protein>
<dbReference type="InterPro" id="IPR001387">
    <property type="entry name" value="Cro/C1-type_HTH"/>
</dbReference>